<feature type="region of interest" description="Disordered" evidence="1">
    <location>
        <begin position="1"/>
        <end position="66"/>
    </location>
</feature>
<dbReference type="EMBL" id="CAJQZP010001064">
    <property type="protein sequence ID" value="CAG5014911.1"/>
    <property type="molecule type" value="Genomic_DNA"/>
</dbReference>
<feature type="compositionally biased region" description="Polar residues" evidence="1">
    <location>
        <begin position="41"/>
        <end position="51"/>
    </location>
</feature>
<dbReference type="OrthoDB" id="7476390at2759"/>
<protein>
    <submittedName>
        <fullName evidence="2">(apollo) hypothetical protein</fullName>
    </submittedName>
</protein>
<comment type="caution">
    <text evidence="2">The sequence shown here is derived from an EMBL/GenBank/DDBJ whole genome shotgun (WGS) entry which is preliminary data.</text>
</comment>
<evidence type="ECO:0000313" key="2">
    <source>
        <dbReference type="EMBL" id="CAG5014911.1"/>
    </source>
</evidence>
<proteinExistence type="predicted"/>
<gene>
    <name evidence="2" type="ORF">PAPOLLO_LOCUS16244</name>
</gene>
<reference evidence="2" key="1">
    <citation type="submission" date="2021-04" db="EMBL/GenBank/DDBJ databases">
        <authorList>
            <person name="Tunstrom K."/>
        </authorList>
    </citation>
    <scope>NUCLEOTIDE SEQUENCE</scope>
</reference>
<name>A0A8S3XHL1_PARAO</name>
<dbReference type="AlphaFoldDB" id="A0A8S3XHL1"/>
<sequence>MDSDRISRLLEDVSTSETSDIEGSYHDDEGEYGSNEGYRPSAQSAVNTALQSPEVEQPGAQKASDDFLPNDMDIFLQSPEMEQPAAQMVTNSTQLQKMKCGQKHLYQLLIFTLTSSQQDQSLM</sequence>
<keyword evidence="3" id="KW-1185">Reference proteome</keyword>
<evidence type="ECO:0000313" key="3">
    <source>
        <dbReference type="Proteomes" id="UP000691718"/>
    </source>
</evidence>
<dbReference type="Proteomes" id="UP000691718">
    <property type="component" value="Unassembled WGS sequence"/>
</dbReference>
<evidence type="ECO:0000256" key="1">
    <source>
        <dbReference type="SAM" id="MobiDB-lite"/>
    </source>
</evidence>
<organism evidence="2 3">
    <name type="scientific">Parnassius apollo</name>
    <name type="common">Apollo butterfly</name>
    <name type="synonym">Papilio apollo</name>
    <dbReference type="NCBI Taxonomy" id="110799"/>
    <lineage>
        <taxon>Eukaryota</taxon>
        <taxon>Metazoa</taxon>
        <taxon>Ecdysozoa</taxon>
        <taxon>Arthropoda</taxon>
        <taxon>Hexapoda</taxon>
        <taxon>Insecta</taxon>
        <taxon>Pterygota</taxon>
        <taxon>Neoptera</taxon>
        <taxon>Endopterygota</taxon>
        <taxon>Lepidoptera</taxon>
        <taxon>Glossata</taxon>
        <taxon>Ditrysia</taxon>
        <taxon>Papilionoidea</taxon>
        <taxon>Papilionidae</taxon>
        <taxon>Parnassiinae</taxon>
        <taxon>Parnassini</taxon>
        <taxon>Parnassius</taxon>
        <taxon>Parnassius</taxon>
    </lineage>
</organism>
<accession>A0A8S3XHL1</accession>
<feature type="compositionally biased region" description="Basic and acidic residues" evidence="1">
    <location>
        <begin position="1"/>
        <end position="11"/>
    </location>
</feature>